<sequence length="877" mass="96779">MKTRADRRRFLKNLGMGGVGTGLLSAEMSCAPNERKGIAENNKPIGERSTRAYNGKYSDDYLKRIAMPIGGMGAGMFCLEGAGAISHVSVRNKPDIFNEPGMFAAISIKGMDKGAKVLEGPVPDWKKFGLRDAGNGLGGAITGLPHFKKATFETRFPFAGIELEDDDLPLKVQITGWSPFIPGDDDNSSLPIGAIEYKLKNTGPGAVEAVFSFNSKNFLKVDKGTNTVKPITNGFVLSEAGTKEEPSKKCDFALFTNDAATVVDHCWFRGGWWDPLTIAWNTIKNAEVRPVKPVESGAPGASLYVPFSLAAGQEKTIKVMMAWYSPDSDQSFGKMGIRAEDCLPEDGCADSPDELDKYDKNFDAKFFKPWYSSRFSSVNEVSSYWKDNYDGLYRKSDLFTKAFYASTLPPEVVEAVAANLSILKSPTVQRQFDGRLWNFEGCGDSWGCCHGSCTHVWNYAQAIPHLFPALERSLRHTEFFENQNAQGHQNFRATSPIRVNDHNFHAAADGQLGGIMKVYREWRISGDNVWVGKMFPLVKSSMDFCIRTWDPSEKGILEEPHHNTYDIEFWGPDGMHMSFYVGALNALVAMGKFLGKDVGKYEQLAGQGKAFMESELYDGEYFIQKIKVDGLKAPNPIEASAISMGGQYSDEARQLLEEEGPKYQYGNGCLSDGVLGAWIARVCGLDDPIDPGKLKSHLLAVHKYNLKDNLSDHANPQRPTFALGNDGGLLLCSWPKGGKLSLPFVYSDEVWTGIEYQVAAHLMEMGAVEEGLEIVRTCRDRYDGRVRNPFNEYECGSWYARALSSYGMLQGLTGVRYDAVDKTLYVDSRIGDFTSFLSTENGFGTVTLKGGQPSLDVVYGEISVDKVMVSGKELTLA</sequence>
<feature type="domain" description="Glycosyl-hydrolase family 116 N-terminal" evidence="2">
    <location>
        <begin position="66"/>
        <end position="390"/>
    </location>
</feature>
<dbReference type="InterPro" id="IPR006775">
    <property type="entry name" value="GH116_catalytic"/>
</dbReference>
<dbReference type="Pfam" id="PF04685">
    <property type="entry name" value="DUF608"/>
    <property type="match status" value="1"/>
</dbReference>
<dbReference type="InterPro" id="IPR012341">
    <property type="entry name" value="6hp_glycosidase-like_sf"/>
</dbReference>
<keyword evidence="3" id="KW-0378">Hydrolase</keyword>
<dbReference type="Gene3D" id="1.50.10.10">
    <property type="match status" value="1"/>
</dbReference>
<dbReference type="Proteomes" id="UP001302349">
    <property type="component" value="Chromosome"/>
</dbReference>
<dbReference type="EMBL" id="CP136051">
    <property type="protein sequence ID" value="WOK07037.1"/>
    <property type="molecule type" value="Genomic_DNA"/>
</dbReference>
<proteinExistence type="predicted"/>
<evidence type="ECO:0000259" key="1">
    <source>
        <dbReference type="Pfam" id="PF04685"/>
    </source>
</evidence>
<dbReference type="GO" id="GO:0016787">
    <property type="term" value="F:hydrolase activity"/>
    <property type="evidence" value="ECO:0007669"/>
    <property type="project" value="UniProtKB-KW"/>
</dbReference>
<dbReference type="PANTHER" id="PTHR12654">
    <property type="entry name" value="BILE ACID BETA-GLUCOSIDASE-RELATED"/>
    <property type="match status" value="1"/>
</dbReference>
<dbReference type="RefSeq" id="WP_317489726.1">
    <property type="nucleotide sequence ID" value="NZ_CP136051.1"/>
</dbReference>
<accession>A0ABZ0IPR8</accession>
<evidence type="ECO:0000313" key="3">
    <source>
        <dbReference type="EMBL" id="WOK07037.1"/>
    </source>
</evidence>
<keyword evidence="4" id="KW-1185">Reference proteome</keyword>
<dbReference type="PROSITE" id="PS51318">
    <property type="entry name" value="TAT"/>
    <property type="match status" value="1"/>
</dbReference>
<dbReference type="PANTHER" id="PTHR12654:SF0">
    <property type="entry name" value="NON-LYSOSOMAL GLUCOSYLCERAMIDASE"/>
    <property type="match status" value="1"/>
</dbReference>
<dbReference type="InterPro" id="IPR006311">
    <property type="entry name" value="TAT_signal"/>
</dbReference>
<name>A0ABZ0IPR8_9BACT</name>
<dbReference type="InterPro" id="IPR008928">
    <property type="entry name" value="6-hairpin_glycosidase_sf"/>
</dbReference>
<gene>
    <name evidence="3" type="ORF">RT717_00180</name>
</gene>
<evidence type="ECO:0000259" key="2">
    <source>
        <dbReference type="Pfam" id="PF12215"/>
    </source>
</evidence>
<evidence type="ECO:0000313" key="4">
    <source>
        <dbReference type="Proteomes" id="UP001302349"/>
    </source>
</evidence>
<organism evidence="3 4">
    <name type="scientific">Imperialibacter roseus</name>
    <dbReference type="NCBI Taxonomy" id="1324217"/>
    <lineage>
        <taxon>Bacteria</taxon>
        <taxon>Pseudomonadati</taxon>
        <taxon>Bacteroidota</taxon>
        <taxon>Cytophagia</taxon>
        <taxon>Cytophagales</taxon>
        <taxon>Flammeovirgaceae</taxon>
        <taxon>Imperialibacter</taxon>
    </lineage>
</organism>
<reference evidence="3 4" key="1">
    <citation type="journal article" date="2023" name="Microbiol. Resour. Announc.">
        <title>Complete Genome Sequence of Imperialibacter roseus strain P4T.</title>
        <authorList>
            <person name="Tizabi D.R."/>
            <person name="Bachvaroff T."/>
            <person name="Hill R.T."/>
        </authorList>
    </citation>
    <scope>NUCLEOTIDE SEQUENCE [LARGE SCALE GENOMIC DNA]</scope>
    <source>
        <strain evidence="3 4">P4T</strain>
    </source>
</reference>
<dbReference type="InterPro" id="IPR052566">
    <property type="entry name" value="Non-lysos_glucosylceramidase"/>
</dbReference>
<dbReference type="InterPro" id="IPR024462">
    <property type="entry name" value="GH116_N"/>
</dbReference>
<protein>
    <submittedName>
        <fullName evidence="3">GH116 family glycosyl hydrolase</fullName>
    </submittedName>
</protein>
<dbReference type="Pfam" id="PF12215">
    <property type="entry name" value="Glyco_hydr_116N"/>
    <property type="match status" value="1"/>
</dbReference>
<dbReference type="SUPFAM" id="SSF48208">
    <property type="entry name" value="Six-hairpin glycosidases"/>
    <property type="match status" value="1"/>
</dbReference>
<feature type="domain" description="Glycosyl-hydrolase family 116 catalytic region" evidence="1">
    <location>
        <begin position="458"/>
        <end position="808"/>
    </location>
</feature>